<dbReference type="AlphaFoldDB" id="A0A9J9UBT3"/>
<keyword evidence="2" id="KW-0472">Membrane</keyword>
<evidence type="ECO:0008006" key="5">
    <source>
        <dbReference type="Google" id="ProtNLM"/>
    </source>
</evidence>
<feature type="transmembrane region" description="Helical" evidence="2">
    <location>
        <begin position="113"/>
        <end position="136"/>
    </location>
</feature>
<keyword evidence="2" id="KW-0812">Transmembrane</keyword>
<proteinExistence type="predicted"/>
<organism evidence="3 4">
    <name type="scientific">Acidovorax ebreus (strain TPSY)</name>
    <name type="common">Diaphorobacter sp. (strain TPSY)</name>
    <dbReference type="NCBI Taxonomy" id="535289"/>
    <lineage>
        <taxon>Bacteria</taxon>
        <taxon>Pseudomonadati</taxon>
        <taxon>Pseudomonadota</taxon>
        <taxon>Betaproteobacteria</taxon>
        <taxon>Burkholderiales</taxon>
        <taxon>Comamonadaceae</taxon>
        <taxon>Diaphorobacter</taxon>
    </lineage>
</organism>
<evidence type="ECO:0000313" key="3">
    <source>
        <dbReference type="EMBL" id="ACM34436.1"/>
    </source>
</evidence>
<sequence length="419" mass="45821">MDVQVSSERARARSGLRSSFESQDIEPHTMRFTGSGGEYFRVWIVNVLLSILTLGLYTPWARRRTAQYFYGHTLVAGSPLEFTAQQRRMVVGFVVLLLLTVAYQLAVNTGQDTAVGLFILGGAALSPLIWGSAMRFRLANTRWRGLRLQFAASWREVYTASWPVFALALVWLGVFWGLQSLAPAAVVNEETGRKLPEVTAPLIGLVALGLLLTVLCIIRLEFNYRSLLVLRSRIGNEAGRWKPVYMDFVKLWLATLAVFLVSLLVLVALVAGLFTGSLGLVSKLGKGGMGLGIFVLIMAAFVGALLAMMLATAPARAYREAALFRLTWSNIGVSRIARFKCNLSTGGYVLLRLRNMLLTVLTLGFFRPFAMVSEYRMKLESVTVHVKGGVDQVAGRLGRQQPGGIGDALADAAGLDLIG</sequence>
<protein>
    <recommendedName>
        <fullName evidence="5">DUF898 domain-containing protein</fullName>
    </recommendedName>
</protein>
<dbReference type="EMBL" id="CP001392">
    <property type="protein sequence ID" value="ACM34436.1"/>
    <property type="molecule type" value="Genomic_DNA"/>
</dbReference>
<evidence type="ECO:0000313" key="4">
    <source>
        <dbReference type="Proteomes" id="UP000000450"/>
    </source>
</evidence>
<name>A0A9J9UBT3_ACIET</name>
<feature type="transmembrane region" description="Helical" evidence="2">
    <location>
        <begin position="287"/>
        <end position="311"/>
    </location>
</feature>
<keyword evidence="4" id="KW-1185">Reference proteome</keyword>
<accession>A0A9J9UBT3</accession>
<dbReference type="Proteomes" id="UP000000450">
    <property type="component" value="Chromosome"/>
</dbReference>
<dbReference type="InterPro" id="IPR010295">
    <property type="entry name" value="DUF898"/>
</dbReference>
<keyword evidence="2" id="KW-1133">Transmembrane helix</keyword>
<dbReference type="KEGG" id="dia:Dtpsy_3003"/>
<reference evidence="3 4" key="1">
    <citation type="journal article" date="2010" name="J. Bacteriol.">
        <title>Completed genome sequence of the anaerobic iron-oxidizing bacterium Acidovorax ebreus strain TPSY.</title>
        <authorList>
            <person name="Byrne-Bailey K.G."/>
            <person name="Weber K.A."/>
            <person name="Chair A.H."/>
            <person name="Bose S."/>
            <person name="Knox T."/>
            <person name="Spanbauer T.L."/>
            <person name="Chertkov O."/>
            <person name="Coates J.D."/>
        </authorList>
    </citation>
    <scope>NUCLEOTIDE SEQUENCE [LARGE SCALE GENOMIC DNA]</scope>
    <source>
        <strain evidence="3 4">TPSY</strain>
    </source>
</reference>
<dbReference type="RefSeq" id="WP_015914281.1">
    <property type="nucleotide sequence ID" value="NC_011992.1"/>
</dbReference>
<feature type="transmembrane region" description="Helical" evidence="2">
    <location>
        <begin position="198"/>
        <end position="218"/>
    </location>
</feature>
<evidence type="ECO:0000256" key="1">
    <source>
        <dbReference type="SAM" id="MobiDB-lite"/>
    </source>
</evidence>
<feature type="transmembrane region" description="Helical" evidence="2">
    <location>
        <begin position="40"/>
        <end position="60"/>
    </location>
</feature>
<feature type="region of interest" description="Disordered" evidence="1">
    <location>
        <begin position="1"/>
        <end position="20"/>
    </location>
</feature>
<evidence type="ECO:0000256" key="2">
    <source>
        <dbReference type="SAM" id="Phobius"/>
    </source>
</evidence>
<gene>
    <name evidence="3" type="ordered locus">Dtpsy_3003</name>
</gene>
<dbReference type="Pfam" id="PF05987">
    <property type="entry name" value="DUF898"/>
    <property type="match status" value="1"/>
</dbReference>
<feature type="transmembrane region" description="Helical" evidence="2">
    <location>
        <begin position="251"/>
        <end position="275"/>
    </location>
</feature>
<feature type="transmembrane region" description="Helical" evidence="2">
    <location>
        <begin position="157"/>
        <end position="178"/>
    </location>
</feature>
<feature type="transmembrane region" description="Helical" evidence="2">
    <location>
        <begin position="89"/>
        <end position="107"/>
    </location>
</feature>